<keyword evidence="2" id="KW-1185">Reference proteome</keyword>
<dbReference type="OrthoDB" id="9801358at2"/>
<dbReference type="NCBIfam" id="NF033727">
    <property type="entry name" value="chaperon_ArsD"/>
    <property type="match status" value="1"/>
</dbReference>
<reference evidence="1" key="1">
    <citation type="submission" date="2019-10" db="EMBL/GenBank/DDBJ databases">
        <authorList>
            <person name="Ross D.E."/>
            <person name="Gulliver D."/>
        </authorList>
    </citation>
    <scope>NUCLEOTIDE SEQUENCE</scope>
    <source>
        <strain evidence="1">DER-2019</strain>
    </source>
</reference>
<dbReference type="InterPro" id="IPR010712">
    <property type="entry name" value="Arsenical-R_ArsD"/>
</dbReference>
<sequence length="127" mass="13471">MSKVEIFEPAMCCSTGVCGPGVDPELLRIATFISELEGMGKKIVRYNLSSAPEAFVQNIKVNDALINVGMGALPITVVDDEIKKMGDYPANSDLATWAGMTREDIIEMIKKSQSSSGCEGCGGGNCC</sequence>
<proteinExistence type="predicted"/>
<dbReference type="Gene3D" id="3.40.30.10">
    <property type="entry name" value="Glutaredoxin"/>
    <property type="match status" value="1"/>
</dbReference>
<dbReference type="AlphaFoldDB" id="A0A923I1D8"/>
<gene>
    <name evidence="1" type="primary">arsD</name>
    <name evidence="1" type="ORF">GH810_08165</name>
</gene>
<dbReference type="Pfam" id="PF06953">
    <property type="entry name" value="ArsD"/>
    <property type="match status" value="1"/>
</dbReference>
<reference evidence="1" key="2">
    <citation type="submission" date="2020-10" db="EMBL/GenBank/DDBJ databases">
        <title>Comparative genomics of the Acetobacterium genus.</title>
        <authorList>
            <person name="Marshall C."/>
            <person name="May H."/>
            <person name="Norman S."/>
        </authorList>
    </citation>
    <scope>NUCLEOTIDE SEQUENCE</scope>
    <source>
        <strain evidence="1">DER-2019</strain>
    </source>
</reference>
<dbReference type="GO" id="GO:0045892">
    <property type="term" value="P:negative regulation of DNA-templated transcription"/>
    <property type="evidence" value="ECO:0007669"/>
    <property type="project" value="InterPro"/>
</dbReference>
<dbReference type="GO" id="GO:0046685">
    <property type="term" value="P:response to arsenic-containing substance"/>
    <property type="evidence" value="ECO:0007669"/>
    <property type="project" value="InterPro"/>
</dbReference>
<dbReference type="Proteomes" id="UP000616595">
    <property type="component" value="Unassembled WGS sequence"/>
</dbReference>
<evidence type="ECO:0000313" key="1">
    <source>
        <dbReference type="EMBL" id="MBC3888283.1"/>
    </source>
</evidence>
<protein>
    <submittedName>
        <fullName evidence="1">Arsenite efflux transporter metallochaperone ArsD</fullName>
    </submittedName>
</protein>
<accession>A0A923I1D8</accession>
<name>A0A923I1D8_9FIRM</name>
<comment type="caution">
    <text evidence="1">The sequence shown here is derived from an EMBL/GenBank/DDBJ whole genome shotgun (WGS) entry which is preliminary data.</text>
</comment>
<evidence type="ECO:0000313" key="2">
    <source>
        <dbReference type="Proteomes" id="UP000616595"/>
    </source>
</evidence>
<dbReference type="GO" id="GO:0003677">
    <property type="term" value="F:DNA binding"/>
    <property type="evidence" value="ECO:0007669"/>
    <property type="project" value="InterPro"/>
</dbReference>
<dbReference type="RefSeq" id="WP_148567748.1">
    <property type="nucleotide sequence ID" value="NZ_RXYA01000012.1"/>
</dbReference>
<organism evidence="1 2">
    <name type="scientific">Acetobacterium paludosum</name>
    <dbReference type="NCBI Taxonomy" id="52693"/>
    <lineage>
        <taxon>Bacteria</taxon>
        <taxon>Bacillati</taxon>
        <taxon>Bacillota</taxon>
        <taxon>Clostridia</taxon>
        <taxon>Eubacteriales</taxon>
        <taxon>Eubacteriaceae</taxon>
        <taxon>Acetobacterium</taxon>
    </lineage>
</organism>
<dbReference type="EMBL" id="WJBD01000008">
    <property type="protein sequence ID" value="MBC3888283.1"/>
    <property type="molecule type" value="Genomic_DNA"/>
</dbReference>